<keyword evidence="2" id="KW-1185">Reference proteome</keyword>
<organism evidence="1 2">
    <name type="scientific">Lupinus angustifolius</name>
    <name type="common">Narrow-leaved blue lupine</name>
    <dbReference type="NCBI Taxonomy" id="3871"/>
    <lineage>
        <taxon>Eukaryota</taxon>
        <taxon>Viridiplantae</taxon>
        <taxon>Streptophyta</taxon>
        <taxon>Embryophyta</taxon>
        <taxon>Tracheophyta</taxon>
        <taxon>Spermatophyta</taxon>
        <taxon>Magnoliopsida</taxon>
        <taxon>eudicotyledons</taxon>
        <taxon>Gunneridae</taxon>
        <taxon>Pentapetalae</taxon>
        <taxon>rosids</taxon>
        <taxon>fabids</taxon>
        <taxon>Fabales</taxon>
        <taxon>Fabaceae</taxon>
        <taxon>Papilionoideae</taxon>
        <taxon>50 kb inversion clade</taxon>
        <taxon>genistoids sensu lato</taxon>
        <taxon>core genistoids</taxon>
        <taxon>Genisteae</taxon>
        <taxon>Lupinus</taxon>
    </lineage>
</organism>
<dbReference type="AlphaFoldDB" id="A0A1J7I419"/>
<proteinExistence type="predicted"/>
<protein>
    <submittedName>
        <fullName evidence="1">Uncharacterized protein</fullName>
    </submittedName>
</protein>
<evidence type="ECO:0000313" key="1">
    <source>
        <dbReference type="EMBL" id="OIW09513.1"/>
    </source>
</evidence>
<evidence type="ECO:0000313" key="2">
    <source>
        <dbReference type="Proteomes" id="UP000188354"/>
    </source>
</evidence>
<gene>
    <name evidence="1" type="ORF">TanjilG_11635</name>
</gene>
<dbReference type="Proteomes" id="UP000188354">
    <property type="component" value="Chromosome LG06"/>
</dbReference>
<sequence length="235" mass="25053">MPRRLLLPMVWWLKDTGGARWLRGTREGGLGHRSKPVLVGGVDDESSESSDSWLSVKDGAFPAWFDEGWCFPSLLSQLAFPACNAIGVSKEDGDSKAVFKEEGVSVPNVINEDVTVGGIVNELFSLNGGGPLAPMDHLLHSGGVPGIDKNFLVSSLPNHAQSTSAICTIGVAHGEFQADNAHVSAQESLLDVQSCSIDVPVNDGPVRLSKGLASGFVKDKKLKLSKKDKKKTISY</sequence>
<dbReference type="Gramene" id="OIW09513">
    <property type="protein sequence ID" value="OIW09513"/>
    <property type="gene ID" value="TanjilG_11635"/>
</dbReference>
<dbReference type="EMBL" id="CM007366">
    <property type="protein sequence ID" value="OIW09513.1"/>
    <property type="molecule type" value="Genomic_DNA"/>
</dbReference>
<name>A0A1J7I419_LUPAN</name>
<accession>A0A1J7I419</accession>
<reference evidence="1 2" key="1">
    <citation type="journal article" date="2017" name="Plant Biotechnol. J.">
        <title>A comprehensive draft genome sequence for lupin (Lupinus angustifolius), an emerging health food: insights into plant-microbe interactions and legume evolution.</title>
        <authorList>
            <person name="Hane J.K."/>
            <person name="Ming Y."/>
            <person name="Kamphuis L.G."/>
            <person name="Nelson M.N."/>
            <person name="Garg G."/>
            <person name="Atkins C.A."/>
            <person name="Bayer P.E."/>
            <person name="Bravo A."/>
            <person name="Bringans S."/>
            <person name="Cannon S."/>
            <person name="Edwards D."/>
            <person name="Foley R."/>
            <person name="Gao L.L."/>
            <person name="Harrison M.J."/>
            <person name="Huang W."/>
            <person name="Hurgobin B."/>
            <person name="Li S."/>
            <person name="Liu C.W."/>
            <person name="McGrath A."/>
            <person name="Morahan G."/>
            <person name="Murray J."/>
            <person name="Weller J."/>
            <person name="Jian J."/>
            <person name="Singh K.B."/>
        </authorList>
    </citation>
    <scope>NUCLEOTIDE SEQUENCE [LARGE SCALE GENOMIC DNA]</scope>
    <source>
        <strain evidence="2">cv. Tanjil</strain>
        <tissue evidence="1">Whole plant</tissue>
    </source>
</reference>